<evidence type="ECO:0000313" key="5">
    <source>
        <dbReference type="Proteomes" id="UP001327027"/>
    </source>
</evidence>
<evidence type="ECO:0000256" key="2">
    <source>
        <dbReference type="SAM" id="Phobius"/>
    </source>
</evidence>
<keyword evidence="1" id="KW-0175">Coiled coil</keyword>
<evidence type="ECO:0000256" key="1">
    <source>
        <dbReference type="SAM" id="Coils"/>
    </source>
</evidence>
<organism evidence="4 5">
    <name type="scientific">Aquimarina gracilis</name>
    <dbReference type="NCBI Taxonomy" id="874422"/>
    <lineage>
        <taxon>Bacteria</taxon>
        <taxon>Pseudomonadati</taxon>
        <taxon>Bacteroidota</taxon>
        <taxon>Flavobacteriia</taxon>
        <taxon>Flavobacteriales</taxon>
        <taxon>Flavobacteriaceae</taxon>
        <taxon>Aquimarina</taxon>
    </lineage>
</organism>
<dbReference type="EMBL" id="JAYKLX010000005">
    <property type="protein sequence ID" value="MEB3346015.1"/>
    <property type="molecule type" value="Genomic_DNA"/>
</dbReference>
<dbReference type="Pfam" id="PF07495">
    <property type="entry name" value="Y_Y_Y"/>
    <property type="match status" value="1"/>
</dbReference>
<feature type="transmembrane region" description="Helical" evidence="2">
    <location>
        <begin position="734"/>
        <end position="757"/>
    </location>
</feature>
<dbReference type="InterPro" id="IPR000792">
    <property type="entry name" value="Tscrpt_reg_LuxR_C"/>
</dbReference>
<dbReference type="InterPro" id="IPR016032">
    <property type="entry name" value="Sig_transdc_resp-reg_C-effctor"/>
</dbReference>
<name>A0ABU5ZVW6_9FLAO</name>
<dbReference type="InterPro" id="IPR013783">
    <property type="entry name" value="Ig-like_fold"/>
</dbReference>
<feature type="coiled-coil region" evidence="1">
    <location>
        <begin position="764"/>
        <end position="814"/>
    </location>
</feature>
<comment type="caution">
    <text evidence="4">The sequence shown here is derived from an EMBL/GenBank/DDBJ whole genome shotgun (WGS) entry which is preliminary data.</text>
</comment>
<keyword evidence="5" id="KW-1185">Reference proteome</keyword>
<dbReference type="InterPro" id="IPR015943">
    <property type="entry name" value="WD40/YVTN_repeat-like_dom_sf"/>
</dbReference>
<proteinExistence type="predicted"/>
<dbReference type="SUPFAM" id="SSF63829">
    <property type="entry name" value="Calcium-dependent phosphotriesterase"/>
    <property type="match status" value="1"/>
</dbReference>
<dbReference type="Gene3D" id="1.10.10.10">
    <property type="entry name" value="Winged helix-like DNA-binding domain superfamily/Winged helix DNA-binding domain"/>
    <property type="match status" value="1"/>
</dbReference>
<evidence type="ECO:0000259" key="3">
    <source>
        <dbReference type="SMART" id="SM00421"/>
    </source>
</evidence>
<accession>A0ABU5ZVW6</accession>
<dbReference type="InterPro" id="IPR036388">
    <property type="entry name" value="WH-like_DNA-bd_sf"/>
</dbReference>
<dbReference type="InterPro" id="IPR011123">
    <property type="entry name" value="Y_Y_Y"/>
</dbReference>
<dbReference type="InterPro" id="IPR011110">
    <property type="entry name" value="Reg_prop"/>
</dbReference>
<dbReference type="Pfam" id="PF07494">
    <property type="entry name" value="Reg_prop"/>
    <property type="match status" value="1"/>
</dbReference>
<dbReference type="SMART" id="SM00421">
    <property type="entry name" value="HTH_LUXR"/>
    <property type="match status" value="1"/>
</dbReference>
<protein>
    <submittedName>
        <fullName evidence="4">Triple tyrosine motif-containing protein</fullName>
    </submittedName>
</protein>
<dbReference type="RefSeq" id="WP_324180045.1">
    <property type="nucleotide sequence ID" value="NZ_BAABAW010000006.1"/>
</dbReference>
<keyword evidence="2" id="KW-0812">Transmembrane</keyword>
<dbReference type="Proteomes" id="UP001327027">
    <property type="component" value="Unassembled WGS sequence"/>
</dbReference>
<gene>
    <name evidence="4" type="ORF">U6A24_11115</name>
</gene>
<keyword evidence="2" id="KW-1133">Transmembrane helix</keyword>
<evidence type="ECO:0000313" key="4">
    <source>
        <dbReference type="EMBL" id="MEB3346015.1"/>
    </source>
</evidence>
<sequence>MGFNKIISFLFAFIFCGITGAQELPPIQNYSPRDYKAENQNWAISQSSDKLIYIANNKGLLEFNGASWKLYSSPNETIMRSVHVVEDRIYSGSFREFGYWKKNEVGALYYTSLSRQIDVKLLEDEEFWNIIDIDDLVIFQSLKRIYIYSIKDQSVNIIESNNTITKMFKIGQSVYFQRINQGIFKIKYGQDFLVFDDDVIKNNEVINIFKSGNELLILTRDNGFYVSKDNSLVKTNIISNKLLAAVSIYDGIRLKDNSFALGTISHGLIHLNEHGKLIYTIDQNKGLSNNTVLSLFEDVDNNIWLGLDNGIDYINVNSPIKIYNDNKGVLGSVYASAISDGNLYLGTNQGLFYKNFKSSDSFEFVKGTEGQVWCLKVINDKLFCGHNSGTFTIDGNQSRKISNIQGTWVIDRFKDKPNLLIQANYDGIYILENINNTWQVKNKIEGFNNSSRYFENLENEIFVNHEYNGIYKVNVDSAFTKVKNVFIDSIIKGANSGIVKYNGEILYAYKNGIFKYDKGDKKFVRDSLLSSIYTQDEYVSGKLILDQKSNDLWVFTKSNINYVSRGELTTTPKIKKIPLTKEVRNDILGYENVTRLNNQGAYLIGTTSGYLTINIEGLHSKDFQVYIGNVVNGSTKSNKERIVRINKDLDGDFKSSENNLKISFYTPEYSKFIKPQYQFQLLGIYDDWSNWSDNPIALFENLPFGEYTFNVRAKMGNKISGNTASYSFKIAKPWYLTNLMLAIYALIIILFSFFMHFMYKRYYNRKQEELVEKNRREIELAKVQNEKEIIRIKNEQLKQEFKDKSKELAASTIDIAKKNELLTQIKNHLAKVSDQATIRPVIHIIDKNLDHNDNWEFFKEAFNNVDRKFLKKLKKTHPDLSPNDLKLCAYLRLNLSSKEIAPLFNISARSVEIKRYRLRKKLNLQHEENLVNYILEL</sequence>
<dbReference type="SUPFAM" id="SSF46894">
    <property type="entry name" value="C-terminal effector domain of the bipartite response regulators"/>
    <property type="match status" value="1"/>
</dbReference>
<feature type="domain" description="HTH luxR-type" evidence="3">
    <location>
        <begin position="877"/>
        <end position="934"/>
    </location>
</feature>
<dbReference type="Gene3D" id="2.60.40.10">
    <property type="entry name" value="Immunoglobulins"/>
    <property type="match status" value="1"/>
</dbReference>
<keyword evidence="2" id="KW-0472">Membrane</keyword>
<dbReference type="Gene3D" id="2.130.10.10">
    <property type="entry name" value="YVTN repeat-like/Quinoprotein amine dehydrogenase"/>
    <property type="match status" value="1"/>
</dbReference>
<reference evidence="4 5" key="1">
    <citation type="journal article" date="2013" name="Int. J. Syst. Evol. Microbiol.">
        <title>Aquimarina gracilis sp. nov., isolated from the gut microflora of a mussel, Mytilus coruscus, and emended description of Aquimarina spongiae.</title>
        <authorList>
            <person name="Park S.C."/>
            <person name="Choe H.N."/>
            <person name="Baik K.S."/>
            <person name="Seong C.N."/>
        </authorList>
    </citation>
    <scope>NUCLEOTIDE SEQUENCE [LARGE SCALE GENOMIC DNA]</scope>
    <source>
        <strain evidence="4 5">PSC32</strain>
    </source>
</reference>